<dbReference type="AlphaFoldDB" id="A0A0F9HE51"/>
<dbReference type="EMBL" id="LAZR01022995">
    <property type="protein sequence ID" value="KKL79995.1"/>
    <property type="molecule type" value="Genomic_DNA"/>
</dbReference>
<accession>A0A0F9HE51</accession>
<dbReference type="InterPro" id="IPR007499">
    <property type="entry name" value="ERF_bacteria_virus"/>
</dbReference>
<name>A0A0F9HE51_9ZZZZ</name>
<feature type="non-terminal residue" evidence="1">
    <location>
        <position position="254"/>
    </location>
</feature>
<organism evidence="1">
    <name type="scientific">marine sediment metagenome</name>
    <dbReference type="NCBI Taxonomy" id="412755"/>
    <lineage>
        <taxon>unclassified sequences</taxon>
        <taxon>metagenomes</taxon>
        <taxon>ecological metagenomes</taxon>
    </lineage>
</organism>
<evidence type="ECO:0008006" key="2">
    <source>
        <dbReference type="Google" id="ProtNLM"/>
    </source>
</evidence>
<evidence type="ECO:0000313" key="1">
    <source>
        <dbReference type="EMBL" id="KKL79995.1"/>
    </source>
</evidence>
<gene>
    <name evidence="1" type="ORF">LCGC14_2009210</name>
</gene>
<protein>
    <recommendedName>
        <fullName evidence="2">ERF family protein</fullName>
    </recommendedName>
</protein>
<proteinExistence type="predicted"/>
<dbReference type="Pfam" id="PF04404">
    <property type="entry name" value="ERF"/>
    <property type="match status" value="1"/>
</dbReference>
<sequence>MEAAEKTKAVAKIDNAIPANLIELALKQKAPIEQLEKLLALQERWDAQQAKKAYYSSLSKFQAECPPILKTKAGYADRYHYAPLDKIIDVIKDSMFENGLTYRWEQQDKNDKIIVTCIITHVAGHSEKTSLEGAADTSGSKNDIQARGSTVQYLRRYTLESVLGIATSSIDVDGQQPKEKPVKVTKEASNDILSKAKIIIDEYETAEDLQANSRPFIQEQVKVGLNNKDRKELAAYVSVKYEELTKGEEYAKTL</sequence>
<comment type="caution">
    <text evidence="1">The sequence shown here is derived from an EMBL/GenBank/DDBJ whole genome shotgun (WGS) entry which is preliminary data.</text>
</comment>
<reference evidence="1" key="1">
    <citation type="journal article" date="2015" name="Nature">
        <title>Complex archaea that bridge the gap between prokaryotes and eukaryotes.</title>
        <authorList>
            <person name="Spang A."/>
            <person name="Saw J.H."/>
            <person name="Jorgensen S.L."/>
            <person name="Zaremba-Niedzwiedzka K."/>
            <person name="Martijn J."/>
            <person name="Lind A.E."/>
            <person name="van Eijk R."/>
            <person name="Schleper C."/>
            <person name="Guy L."/>
            <person name="Ettema T.J."/>
        </authorList>
    </citation>
    <scope>NUCLEOTIDE SEQUENCE</scope>
</reference>